<dbReference type="InterPro" id="IPR013229">
    <property type="entry name" value="PEGA"/>
</dbReference>
<dbReference type="SUPFAM" id="SSF49452">
    <property type="entry name" value="Starch-binding domain-like"/>
    <property type="match status" value="1"/>
</dbReference>
<evidence type="ECO:0000259" key="1">
    <source>
        <dbReference type="PROSITE" id="PS50093"/>
    </source>
</evidence>
<dbReference type="GO" id="GO:0030246">
    <property type="term" value="F:carbohydrate binding"/>
    <property type="evidence" value="ECO:0007669"/>
    <property type="project" value="InterPro"/>
</dbReference>
<keyword evidence="3" id="KW-1185">Reference proteome</keyword>
<name>A0A9Q4KNU7_9EURY</name>
<dbReference type="RefSeq" id="WP_274924110.1">
    <property type="nucleotide sequence ID" value="NZ_JAKELO010000002.1"/>
</dbReference>
<dbReference type="InterPro" id="IPR008965">
    <property type="entry name" value="CBM2/CBM3_carb-bd_dom_sf"/>
</dbReference>
<dbReference type="InterPro" id="IPR006626">
    <property type="entry name" value="PbH1"/>
</dbReference>
<dbReference type="InterPro" id="IPR022409">
    <property type="entry name" value="PKD/Chitinase_dom"/>
</dbReference>
<dbReference type="SUPFAM" id="SSF49299">
    <property type="entry name" value="PKD domain"/>
    <property type="match status" value="1"/>
</dbReference>
<feature type="domain" description="PKD" evidence="1">
    <location>
        <begin position="2111"/>
        <end position="2194"/>
    </location>
</feature>
<dbReference type="InterPro" id="IPR013783">
    <property type="entry name" value="Ig-like_fold"/>
</dbReference>
<dbReference type="Gene3D" id="2.60.40.10">
    <property type="entry name" value="Immunoglobulins"/>
    <property type="match status" value="1"/>
</dbReference>
<comment type="caution">
    <text evidence="2">The sequence shown here is derived from an EMBL/GenBank/DDBJ whole genome shotgun (WGS) entry which is preliminary data.</text>
</comment>
<dbReference type="SMART" id="SM00089">
    <property type="entry name" value="PKD"/>
    <property type="match status" value="7"/>
</dbReference>
<protein>
    <submittedName>
        <fullName evidence="2">PEGA domain-containing protein</fullName>
    </submittedName>
</protein>
<gene>
    <name evidence="2" type="ORF">L0665_02355</name>
</gene>
<dbReference type="SUPFAM" id="SSF49384">
    <property type="entry name" value="Carbohydrate-binding domain"/>
    <property type="match status" value="1"/>
</dbReference>
<dbReference type="SUPFAM" id="SSF51126">
    <property type="entry name" value="Pectin lyase-like"/>
    <property type="match status" value="2"/>
</dbReference>
<dbReference type="SMART" id="SM00710">
    <property type="entry name" value="PbH1"/>
    <property type="match status" value="9"/>
</dbReference>
<dbReference type="SUPFAM" id="SSF49464">
    <property type="entry name" value="Carboxypeptidase regulatory domain-like"/>
    <property type="match status" value="2"/>
</dbReference>
<dbReference type="InterPro" id="IPR013784">
    <property type="entry name" value="Carb-bd-like_fold"/>
</dbReference>
<dbReference type="InterPro" id="IPR011050">
    <property type="entry name" value="Pectin_lyase_fold/virulence"/>
</dbReference>
<dbReference type="Proteomes" id="UP001143747">
    <property type="component" value="Unassembled WGS sequence"/>
</dbReference>
<accession>A0A9Q4KNU7</accession>
<dbReference type="Pfam" id="PF18911">
    <property type="entry name" value="PKD_4"/>
    <property type="match status" value="1"/>
</dbReference>
<dbReference type="Pfam" id="PF08308">
    <property type="entry name" value="PEGA"/>
    <property type="match status" value="20"/>
</dbReference>
<dbReference type="PANTHER" id="PTHR36194:SF1">
    <property type="entry name" value="S-LAYER-LIKE PROTEIN"/>
    <property type="match status" value="1"/>
</dbReference>
<dbReference type="InterPro" id="IPR035986">
    <property type="entry name" value="PKD_dom_sf"/>
</dbReference>
<organism evidence="2 3">
    <name type="scientific">Methanogenium marinum</name>
    <dbReference type="NCBI Taxonomy" id="348610"/>
    <lineage>
        <taxon>Archaea</taxon>
        <taxon>Methanobacteriati</taxon>
        <taxon>Methanobacteriota</taxon>
        <taxon>Stenosarchaea group</taxon>
        <taxon>Methanomicrobia</taxon>
        <taxon>Methanomicrobiales</taxon>
        <taxon>Methanomicrobiaceae</taxon>
        <taxon>Methanogenium</taxon>
    </lineage>
</organism>
<dbReference type="Gene3D" id="2.60.40.1130">
    <property type="entry name" value="Rab geranylgeranyltransferase alpha-subunit, insert domain"/>
    <property type="match status" value="14"/>
</dbReference>
<proteinExistence type="predicted"/>
<evidence type="ECO:0000313" key="3">
    <source>
        <dbReference type="Proteomes" id="UP001143747"/>
    </source>
</evidence>
<sequence length="2586" mass="273449">MPVSAVPGDESAPLPPIPIVHPVVWNVSHIDGGGGNYSNVSAIPEIGTGDTIQIWGTEGHTYEGGFTIDTANVTIQQWDGSPSRPLLTNTSHTDSAITINADNVTLQGLNISENTYAGNGAGVYAWSADSNAHLQGLNITNCVFSGNVVSTSDSDDSGGAVSIKYVDDLEVKDTTFVNNSAGEHGGAMFVSYSASPDLTDVVFTNNSALYRGGGVYIRDSVTSVLTRTTFLNNCATNSSTYAKGGAVSYYNADNAVVTDATFTNNSANYGGGCYFAKSVNPSITDTSYTDNTASVWGGGCYFEESGNGAIIGSSYTENTAQYGGGCYFSSSPSAAISKTTYTDNTADQRGGGCYLSGSTNAEVTDSSYTENTAQYGGGCYFSSSPSAAISKTTYTDNTADQNGGGCYWYNSAYARITDSTYTGNAATKVGGGTYFYSSGDAEISNVTYTDNTADAYAGGCYLTSSDDVAFLDISANTSAGDDFFVSGECSGVSFTNLTFRDVVNTSVSFTFGGGMKISGATGTQTADPAGYRNISHFVNVTAPDWMLLNVNYIDADVAGLNESSFTMWNTTDDTWGEVSGTNGVNTVEKYVYARLEELSDWHTIAPFADVMGEIRINSTPYGGWIWIDGVNCSVQTNATVVDILPDIDHNVTVMLDDYYTATNEYVNVSQCGTTDVFFDLVHEMGGLQINSTPDGASISLNGTVRGFTNTTLNDLDTGTYNVTVVLDDYETVVNETVIVTNNVTTPVSFGLVHQTGGLQINSTPEGAEIYLNGTSSGFTNTTLNNLDTGTYNVTVVLDDYETVVNETVIVTNNVTTPVSFGLVHQTGGLQINSTPEGAELYLNGTSSGFTNTTLNNLDTGTYNVTVVLDDYVTAINETVIVTNNATTPVSFGLVHQTGDLQINSTPEGAEIFLNGTSSGSTNTTLNDLATGTYNVTVVLDDYETAMNETVIVTNNATTPVSFGLVHQTGDLQINSTPGGAEIFLNSTSSGFTNTTLNDLDTGTYNVTVVLDDYETVVNETVIVTNNVTTPVSFGLVHQTGDLQINSTPEGAEIFLNSTSSGSTNTTLNNLDTGTYNVTVVLDDYETAMNETVIVTNNAPTPVSFDLVHQTGDLQINSTPEVADIYLDGILNASVTNTMLNGLDTGTYNVTVVLDDYETGINDTITVTDDATTPVFFDLVHQTGGLQINSTPSGAQIYLDGILNGSVTNMTLSGLDTGTYNVTVVLEDYETAINDMVTVTDDATNPVFFDLVHQMGGLQINSTPSGAMVYLNGTDTSKLTNVTLTGKPVGTYNVTVALAGYDTSSRTVTLSKDETKYVSFTLVQQLGTLNVNSVPAGASVYLNGTDTDELTNVTLTGKPVGTYNVTVALAGYDTSSRTVTLSKDETKYVSFTLVQQLGTLNVNSVPAGASVYLNGTDTDELTNVTFDGKPVGTYNVTVALAGYDTSSRTVTLSKDETEDVSFTLAQQLGTLNVNSVPAGASVYLNGTDTSKLTNITLTGKPVGTYNVTVALAGYDTSSRTVTLSKDETKDVSFTLAQQLGTLNVNSVPAGASVYLNGTDTSKLTNVTFDGKPVGTYNVTVALDGYDSASRTVTLSKDETEDVSFLLEHQVGTLNVNSVPEGASVYLNGTDTDEITNVTFDGKPVGTYNVTVALAGYDSASRTVTLSKDETEDVSFLLEHQVGTLQVNSIPSGASVYLNGTDTVFLTNVTLDDKPIGTYNVTVALAGYDSASRTVTLSKDETEDVSFTLAQQLGTLNVNSVPEGASVYLNGTATGSLTNVILDGKPVGTYNVTVALAGYDSASRTVTLSKDETEDVSFLLEHQVGTLQVNSIPSGASVYLNGTDTVFLTNVTLDDKPIGTYNVTVALAGYDSASRTVTLSKDETEDVSFTLAQQLGTLNVNSVPEGASVYLNGTATGSLTNVILDDKPIGTYNVTVALAGYDSASRTVTLAKDETEDVSFLLLQQVGTLRVSSTPANATILLDGEDTSEVTNTTLTDVSTGQYTITVEKSGYIIPTVRSVNVEKDDVTDVFFELTHDTGNIFVTSTPDEAWIWLDGCNTTVLTNTTLPDIPVGTHDIRLVKPLYYNTTIQSAIVSENQTENVFFTLTPTGSKPVPSFTATPVSGDAPLPVTFTDTSTGDPGLWNWSFGDGNHSANQNPVHIYTREGAYDVSLTVANSYGDATVTITDCVVVSGTPAVELIAPTGRIPANETAEFSVTADNLDTITELSFATTYDPALVTVEDIAPASLVQEADFEITIDNIQGLVTVELSDGEGITSDTAAPVADITFRATETIAGLRETAALTITDAKSQKSGQDFPVVREDGAINVEARTTIGAPNGTLPVESSKYLTVSASALNDVKNLSFIMEFNRTVMSVTDVRANGTISGLLVDSVIKNENGWLKVSATSPDTITGIESIPLIDISVHSNGLPGEYEIRLINPCWTRDNATYRFDDLKPGYISITPVHASLMDDQPVTVANMTFDDDTQEVSINLAENQNAISHRLTTQPFSYVTPALISPSGQTDWRMSPLNGPDECTGGRDWKHIRSLLTSVVMWAMFTTGISADISGSLSALTRPGHRAQCHHHPWCGE</sequence>
<dbReference type="CDD" id="cd00146">
    <property type="entry name" value="PKD"/>
    <property type="match status" value="1"/>
</dbReference>
<dbReference type="InterPro" id="IPR008969">
    <property type="entry name" value="CarboxyPept-like_regulatory"/>
</dbReference>
<reference evidence="2" key="1">
    <citation type="submission" date="2022-01" db="EMBL/GenBank/DDBJ databases">
        <title>Draft genome of Methanogenium marinum DSM 15558.</title>
        <authorList>
            <person name="Chen S.-C."/>
            <person name="You Y.-T."/>
        </authorList>
    </citation>
    <scope>NUCLEOTIDE SEQUENCE</scope>
    <source>
        <strain evidence="2">DSM 15558</strain>
    </source>
</reference>
<evidence type="ECO:0000313" key="2">
    <source>
        <dbReference type="EMBL" id="MDE4907460.1"/>
    </source>
</evidence>
<dbReference type="FunFam" id="2.60.40.10:FF:000270">
    <property type="entry name" value="Cell surface protein"/>
    <property type="match status" value="1"/>
</dbReference>
<dbReference type="PANTHER" id="PTHR36194">
    <property type="entry name" value="S-LAYER-LIKE PROTEIN"/>
    <property type="match status" value="1"/>
</dbReference>
<dbReference type="InterPro" id="IPR000601">
    <property type="entry name" value="PKD_dom"/>
</dbReference>
<dbReference type="EMBL" id="JAKELO010000002">
    <property type="protein sequence ID" value="MDE4907460.1"/>
    <property type="molecule type" value="Genomic_DNA"/>
</dbReference>
<dbReference type="PROSITE" id="PS50093">
    <property type="entry name" value="PKD"/>
    <property type="match status" value="1"/>
</dbReference>